<dbReference type="VEuPathDB" id="FungiDB:CCM_08477"/>
<dbReference type="EMBL" id="JH126405">
    <property type="protein sequence ID" value="EGX88433.1"/>
    <property type="molecule type" value="Genomic_DNA"/>
</dbReference>
<dbReference type="InParanoid" id="G3JRP3"/>
<accession>G3JRP3</accession>
<proteinExistence type="predicted"/>
<reference evidence="1 2" key="1">
    <citation type="journal article" date="2011" name="Genome Biol.">
        <title>Genome sequence of the insect pathogenic fungus Cordyceps militaris, a valued traditional Chinese medicine.</title>
        <authorList>
            <person name="Zheng P."/>
            <person name="Xia Y."/>
            <person name="Xiao G."/>
            <person name="Xiong C."/>
            <person name="Hu X."/>
            <person name="Zhang S."/>
            <person name="Zheng H."/>
            <person name="Huang Y."/>
            <person name="Zhou Y."/>
            <person name="Wang S."/>
            <person name="Zhao G.P."/>
            <person name="Liu X."/>
            <person name="St Leger R.J."/>
            <person name="Wang C."/>
        </authorList>
    </citation>
    <scope>NUCLEOTIDE SEQUENCE [LARGE SCALE GENOMIC DNA]</scope>
    <source>
        <strain evidence="1 2">CM01</strain>
    </source>
</reference>
<protein>
    <recommendedName>
        <fullName evidence="3">C2H2-type domain-containing protein</fullName>
    </recommendedName>
</protein>
<dbReference type="Proteomes" id="UP000001610">
    <property type="component" value="Unassembled WGS sequence"/>
</dbReference>
<keyword evidence="2" id="KW-1185">Reference proteome</keyword>
<gene>
    <name evidence="1" type="ORF">CCM_08477</name>
</gene>
<name>G3JRP3_CORMM</name>
<evidence type="ECO:0000313" key="2">
    <source>
        <dbReference type="Proteomes" id="UP000001610"/>
    </source>
</evidence>
<dbReference type="KEGG" id="cmt:CCM_08477"/>
<dbReference type="HOGENOM" id="CLU_2637982_0_0_1"/>
<dbReference type="RefSeq" id="XP_006673678.1">
    <property type="nucleotide sequence ID" value="XM_006673615.1"/>
</dbReference>
<organism evidence="1 2">
    <name type="scientific">Cordyceps militaris (strain CM01)</name>
    <name type="common">Caterpillar fungus</name>
    <dbReference type="NCBI Taxonomy" id="983644"/>
    <lineage>
        <taxon>Eukaryota</taxon>
        <taxon>Fungi</taxon>
        <taxon>Dikarya</taxon>
        <taxon>Ascomycota</taxon>
        <taxon>Pezizomycotina</taxon>
        <taxon>Sordariomycetes</taxon>
        <taxon>Hypocreomycetidae</taxon>
        <taxon>Hypocreales</taxon>
        <taxon>Cordycipitaceae</taxon>
        <taxon>Cordyceps</taxon>
    </lineage>
</organism>
<evidence type="ECO:0000313" key="1">
    <source>
        <dbReference type="EMBL" id="EGX88433.1"/>
    </source>
</evidence>
<dbReference type="GeneID" id="18170484"/>
<sequence>MDQDQLNDMALRCPQSSRYRVPDEHKFSCPECSGEFENIIKLFNHIQRGVACKQALGREDPRGKVLLFLESSIVRHK</sequence>
<evidence type="ECO:0008006" key="3">
    <source>
        <dbReference type="Google" id="ProtNLM"/>
    </source>
</evidence>
<dbReference type="AlphaFoldDB" id="G3JRP3"/>